<dbReference type="Pfam" id="PF03646">
    <property type="entry name" value="FlaG"/>
    <property type="match status" value="1"/>
</dbReference>
<feature type="compositionally biased region" description="Low complexity" evidence="1">
    <location>
        <begin position="1"/>
        <end position="16"/>
    </location>
</feature>
<dbReference type="HOGENOM" id="CLU_2394537_0_0_9"/>
<keyword evidence="3" id="KW-1185">Reference proteome</keyword>
<feature type="region of interest" description="Disordered" evidence="1">
    <location>
        <begin position="1"/>
        <end position="32"/>
    </location>
</feature>
<proteinExistence type="predicted"/>
<evidence type="ECO:0000313" key="2">
    <source>
        <dbReference type="EMBL" id="CDZ24902.1"/>
    </source>
</evidence>
<dbReference type="InterPro" id="IPR005186">
    <property type="entry name" value="FlaG"/>
</dbReference>
<name>A0A078KQZ4_9FIRM</name>
<dbReference type="PANTHER" id="PTHR37166">
    <property type="entry name" value="PROTEIN FLAG"/>
    <property type="match status" value="1"/>
</dbReference>
<dbReference type="PATRIC" id="fig|29343.3.peg.1893"/>
<dbReference type="Proteomes" id="UP000032431">
    <property type="component" value="Chromosome I"/>
</dbReference>
<protein>
    <recommendedName>
        <fullName evidence="4">Flagellar protein FlaG</fullName>
    </recommendedName>
</protein>
<gene>
    <name evidence="2" type="ORF">CCDG5_1804</name>
</gene>
<dbReference type="STRING" id="29343.CCDG5_1804"/>
<reference evidence="3" key="1">
    <citation type="submission" date="2014-07" db="EMBL/GenBank/DDBJ databases">
        <authorList>
            <person name="Wibberg D."/>
        </authorList>
    </citation>
    <scope>NUCLEOTIDE SEQUENCE [LARGE SCALE GENOMIC DNA]</scope>
    <source>
        <strain evidence="3">DG5</strain>
    </source>
</reference>
<dbReference type="Gene3D" id="3.30.160.170">
    <property type="entry name" value="FlaG-like"/>
    <property type="match status" value="1"/>
</dbReference>
<evidence type="ECO:0008006" key="4">
    <source>
        <dbReference type="Google" id="ProtNLM"/>
    </source>
</evidence>
<sequence length="93" mass="10132">MQTAASSTKASNAAKTQAKETAKSAELPGTNYNELAEQNTKLNFKIHKETGAVMIQIINDETGEIVREYPPEKILDSIAVIWENAGINVDKKA</sequence>
<evidence type="ECO:0000256" key="1">
    <source>
        <dbReference type="SAM" id="MobiDB-lite"/>
    </source>
</evidence>
<dbReference type="AlphaFoldDB" id="A0A078KQZ4"/>
<dbReference type="PANTHER" id="PTHR37166:SF1">
    <property type="entry name" value="PROTEIN FLAG"/>
    <property type="match status" value="1"/>
</dbReference>
<organism evidence="2 3">
    <name type="scientific">[Clostridium] cellulosi</name>
    <dbReference type="NCBI Taxonomy" id="29343"/>
    <lineage>
        <taxon>Bacteria</taxon>
        <taxon>Bacillati</taxon>
        <taxon>Bacillota</taxon>
        <taxon>Clostridia</taxon>
        <taxon>Eubacteriales</taxon>
        <taxon>Oscillospiraceae</taxon>
        <taxon>Oscillospiraceae incertae sedis</taxon>
    </lineage>
</organism>
<dbReference type="KEGG" id="ccel:CCDG5_1804"/>
<dbReference type="InterPro" id="IPR035924">
    <property type="entry name" value="FlaG-like_sf"/>
</dbReference>
<evidence type="ECO:0000313" key="3">
    <source>
        <dbReference type="Proteomes" id="UP000032431"/>
    </source>
</evidence>
<dbReference type="EMBL" id="LM995447">
    <property type="protein sequence ID" value="CDZ24902.1"/>
    <property type="molecule type" value="Genomic_DNA"/>
</dbReference>
<dbReference type="SUPFAM" id="SSF160214">
    <property type="entry name" value="FlaG-like"/>
    <property type="match status" value="1"/>
</dbReference>
<accession>A0A078KQZ4</accession>